<evidence type="ECO:0000256" key="3">
    <source>
        <dbReference type="ARBA" id="ARBA00023242"/>
    </source>
</evidence>
<feature type="compositionally biased region" description="Low complexity" evidence="6">
    <location>
        <begin position="374"/>
        <end position="403"/>
    </location>
</feature>
<gene>
    <name evidence="9" type="ORF">KHLLAP_LOCUS5510</name>
</gene>
<feature type="compositionally biased region" description="Low complexity" evidence="6">
    <location>
        <begin position="18"/>
        <end position="30"/>
    </location>
</feature>
<dbReference type="Pfam" id="PF09468">
    <property type="entry name" value="RNase_H2-Ydr279"/>
    <property type="match status" value="1"/>
</dbReference>
<dbReference type="PANTHER" id="PTHR13383:SF11">
    <property type="entry name" value="RIBONUCLEASE H2 SUBUNIT B"/>
    <property type="match status" value="1"/>
</dbReference>
<feature type="region of interest" description="Disordered" evidence="6">
    <location>
        <begin position="426"/>
        <end position="491"/>
    </location>
</feature>
<evidence type="ECO:0000256" key="6">
    <source>
        <dbReference type="SAM" id="MobiDB-lite"/>
    </source>
</evidence>
<accession>A0AAI8YHQ7</accession>
<feature type="compositionally biased region" description="Basic and acidic residues" evidence="6">
    <location>
        <begin position="482"/>
        <end position="491"/>
    </location>
</feature>
<dbReference type="AlphaFoldDB" id="A0AAI8YHQ7"/>
<proteinExistence type="predicted"/>
<keyword evidence="10" id="KW-1185">Reference proteome</keyword>
<comment type="subcellular location">
    <subcellularLocation>
        <location evidence="1">Nucleus</location>
    </subcellularLocation>
</comment>
<evidence type="ECO:0000256" key="1">
    <source>
        <dbReference type="ARBA" id="ARBA00004123"/>
    </source>
</evidence>
<dbReference type="Pfam" id="PF17745">
    <property type="entry name" value="Ydr279_N"/>
    <property type="match status" value="1"/>
</dbReference>
<feature type="region of interest" description="Disordered" evidence="6">
    <location>
        <begin position="250"/>
        <end position="302"/>
    </location>
</feature>
<feature type="compositionally biased region" description="Low complexity" evidence="6">
    <location>
        <begin position="289"/>
        <end position="302"/>
    </location>
</feature>
<dbReference type="EMBL" id="CAUWAG010000007">
    <property type="protein sequence ID" value="CAJ2505042.1"/>
    <property type="molecule type" value="Genomic_DNA"/>
</dbReference>
<keyword evidence="3" id="KW-0539">Nucleus</keyword>
<comment type="caution">
    <text evidence="9">The sequence shown here is derived from an EMBL/GenBank/DDBJ whole genome shotgun (WGS) entry which is preliminary data.</text>
</comment>
<feature type="compositionally biased region" description="Polar residues" evidence="6">
    <location>
        <begin position="250"/>
        <end position="285"/>
    </location>
</feature>
<protein>
    <recommendedName>
        <fullName evidence="2">Ribonuclease H2 subunit B</fullName>
    </recommendedName>
    <alternativeName>
        <fullName evidence="5">Ribonuclease HI subunit B</fullName>
    </alternativeName>
</protein>
<dbReference type="GO" id="GO:0006401">
    <property type="term" value="P:RNA catabolic process"/>
    <property type="evidence" value="ECO:0007669"/>
    <property type="project" value="TreeGrafter"/>
</dbReference>
<evidence type="ECO:0000313" key="10">
    <source>
        <dbReference type="Proteomes" id="UP001295740"/>
    </source>
</evidence>
<dbReference type="InterPro" id="IPR041195">
    <property type="entry name" value="Rnh202_N"/>
</dbReference>
<dbReference type="PANTHER" id="PTHR13383">
    <property type="entry name" value="RIBONUCLEASE H2 SUBUNIT B"/>
    <property type="match status" value="1"/>
</dbReference>
<evidence type="ECO:0000256" key="2">
    <source>
        <dbReference type="ARBA" id="ARBA00019062"/>
    </source>
</evidence>
<evidence type="ECO:0000256" key="5">
    <source>
        <dbReference type="ARBA" id="ARBA00033464"/>
    </source>
</evidence>
<evidence type="ECO:0000259" key="8">
    <source>
        <dbReference type="Pfam" id="PF17745"/>
    </source>
</evidence>
<feature type="domain" description="Rnh202 triple barrel" evidence="8">
    <location>
        <begin position="45"/>
        <end position="138"/>
    </location>
</feature>
<dbReference type="Proteomes" id="UP001295740">
    <property type="component" value="Unassembled WGS sequence"/>
</dbReference>
<sequence length="491" mass="53695">MARTTRSKAAGASTAEASNSISKTSTSQSKYALSPESANPPKIFILPKKATKEARVVSLLNPRYSKPTRYLVCPETGIYEFTRIVAPMSTPRSWLIERRNGTGDVLQEKKEQKKSADGAEFSTYITKGADLYVSTPIDPLFLKSSQKRALFVPADDHFDRIQQAAPDLHLWEVLRWGGGRVRALLEARMAAVCETAQAGDERMFRFSEEKLLAEVLGKARRMVLPSSLEEKFVTRVLEAPVLGVKRENTATTTTAVKSDSQPETPTETEAPASSSVPESGTSTPRIESAESQSSISSTETSASLVSEASTAATSVAGTVITEEETATITTAELAPAMQASDEVVRLQRLRTAFNFICSSYVPPSQAAVLKARLQSQSQPQAESQSQQEKKAANTTTTPTTTTTGVDFTPLETYLSEIARLRAEAAAARSAGDYSRKRVLDDEELAERAEKKRRKEEDETKKKAGESRGVRDLKKVNTQGMRKMSDFFKKKA</sequence>
<evidence type="ECO:0000256" key="4">
    <source>
        <dbReference type="ARBA" id="ARBA00024778"/>
    </source>
</evidence>
<dbReference type="CDD" id="cd09270">
    <property type="entry name" value="RNase_H2-B"/>
    <property type="match status" value="1"/>
</dbReference>
<dbReference type="InterPro" id="IPR040456">
    <property type="entry name" value="RNase_H2_suB"/>
</dbReference>
<evidence type="ECO:0000259" key="7">
    <source>
        <dbReference type="Pfam" id="PF09468"/>
    </source>
</evidence>
<dbReference type="GO" id="GO:0032299">
    <property type="term" value="C:ribonuclease H2 complex"/>
    <property type="evidence" value="ECO:0007669"/>
    <property type="project" value="InterPro"/>
</dbReference>
<evidence type="ECO:0000313" key="9">
    <source>
        <dbReference type="EMBL" id="CAJ2505042.1"/>
    </source>
</evidence>
<dbReference type="Gene3D" id="1.10.20.120">
    <property type="match status" value="1"/>
</dbReference>
<dbReference type="GO" id="GO:0005654">
    <property type="term" value="C:nucleoplasm"/>
    <property type="evidence" value="ECO:0007669"/>
    <property type="project" value="TreeGrafter"/>
</dbReference>
<feature type="region of interest" description="Disordered" evidence="6">
    <location>
        <begin position="1"/>
        <end position="36"/>
    </location>
</feature>
<feature type="compositionally biased region" description="Basic and acidic residues" evidence="6">
    <location>
        <begin position="433"/>
        <end position="474"/>
    </location>
</feature>
<organism evidence="9 10">
    <name type="scientific">Anthostomella pinea</name>
    <dbReference type="NCBI Taxonomy" id="933095"/>
    <lineage>
        <taxon>Eukaryota</taxon>
        <taxon>Fungi</taxon>
        <taxon>Dikarya</taxon>
        <taxon>Ascomycota</taxon>
        <taxon>Pezizomycotina</taxon>
        <taxon>Sordariomycetes</taxon>
        <taxon>Xylariomycetidae</taxon>
        <taxon>Xylariales</taxon>
        <taxon>Xylariaceae</taxon>
        <taxon>Anthostomella</taxon>
    </lineage>
</organism>
<name>A0AAI8YHQ7_9PEZI</name>
<comment type="function">
    <text evidence="4">Non catalytic subunit of RNase H2, an endonuclease that specifically degrades the RNA of RNA:DNA hybrids. Participates in DNA replication, possibly by mediating the removal of lagging-strand Okazaki fragment RNA primers during DNA replication. Mediates the excision of single ribonucleotides from DNA:RNA duplexes.</text>
</comment>
<dbReference type="InterPro" id="IPR019024">
    <property type="entry name" value="RNase_H2_suB_wHTH"/>
</dbReference>
<feature type="region of interest" description="Disordered" evidence="6">
    <location>
        <begin position="371"/>
        <end position="406"/>
    </location>
</feature>
<reference evidence="9" key="1">
    <citation type="submission" date="2023-10" db="EMBL/GenBank/DDBJ databases">
        <authorList>
            <person name="Hackl T."/>
        </authorList>
    </citation>
    <scope>NUCLEOTIDE SEQUENCE</scope>
</reference>
<feature type="domain" description="Ribonuclease H2 subunit B wHTH" evidence="7">
    <location>
        <begin position="140"/>
        <end position="369"/>
    </location>
</feature>